<proteinExistence type="predicted"/>
<dbReference type="OrthoDB" id="10545694at2759"/>
<name>A0A3P7MPE0_DIBLA</name>
<accession>A0A3P7MPE0</accession>
<dbReference type="Proteomes" id="UP000281553">
    <property type="component" value="Unassembled WGS sequence"/>
</dbReference>
<dbReference type="AlphaFoldDB" id="A0A3P7MPE0"/>
<keyword evidence="2" id="KW-1185">Reference proteome</keyword>
<reference evidence="1 2" key="1">
    <citation type="submission" date="2018-11" db="EMBL/GenBank/DDBJ databases">
        <authorList>
            <consortium name="Pathogen Informatics"/>
        </authorList>
    </citation>
    <scope>NUCLEOTIDE SEQUENCE [LARGE SCALE GENOMIC DNA]</scope>
</reference>
<gene>
    <name evidence="1" type="ORF">DILT_LOCUS13521</name>
</gene>
<evidence type="ECO:0000313" key="2">
    <source>
        <dbReference type="Proteomes" id="UP000281553"/>
    </source>
</evidence>
<sequence>MTVGSFESEASDFMSSQQQLQRQGALEVAAMVMPESNFSWGGVLDQQTMASVSSSNCPHLPALTPSDAYCSADFELMQMELTAPSIALRFSSPSTESSSSIPSTPFMACSARSMTAWLFTPHWTHLQCLFKVTRTGLLYAPSFAGVPNGSLLSCTAETCRVEFSNEVLFALGWLTDRLKEFTKSTASYCPGWMIRNNTDKVNPYAYQLSWL</sequence>
<organism evidence="1 2">
    <name type="scientific">Dibothriocephalus latus</name>
    <name type="common">Fish tapeworm</name>
    <name type="synonym">Diphyllobothrium latum</name>
    <dbReference type="NCBI Taxonomy" id="60516"/>
    <lineage>
        <taxon>Eukaryota</taxon>
        <taxon>Metazoa</taxon>
        <taxon>Spiralia</taxon>
        <taxon>Lophotrochozoa</taxon>
        <taxon>Platyhelminthes</taxon>
        <taxon>Cestoda</taxon>
        <taxon>Eucestoda</taxon>
        <taxon>Diphyllobothriidea</taxon>
        <taxon>Diphyllobothriidae</taxon>
        <taxon>Dibothriocephalus</taxon>
    </lineage>
</organism>
<dbReference type="EMBL" id="UYRU01070576">
    <property type="protein sequence ID" value="VDN19961.1"/>
    <property type="molecule type" value="Genomic_DNA"/>
</dbReference>
<protein>
    <submittedName>
        <fullName evidence="1">Uncharacterized protein</fullName>
    </submittedName>
</protein>
<evidence type="ECO:0000313" key="1">
    <source>
        <dbReference type="EMBL" id="VDN19961.1"/>
    </source>
</evidence>